<dbReference type="CDD" id="cd17574">
    <property type="entry name" value="REC_OmpR"/>
    <property type="match status" value="1"/>
</dbReference>
<dbReference type="RefSeq" id="WP_120788694.1">
    <property type="nucleotide sequence ID" value="NZ_CP032624.1"/>
</dbReference>
<dbReference type="InterPro" id="IPR039420">
    <property type="entry name" value="WalR-like"/>
</dbReference>
<dbReference type="SMART" id="SM00448">
    <property type="entry name" value="REC"/>
    <property type="match status" value="1"/>
</dbReference>
<feature type="modified residue" description="4-aspartylphosphate" evidence="6">
    <location>
        <position position="57"/>
    </location>
</feature>
<dbReference type="PANTHER" id="PTHR48111:SF1">
    <property type="entry name" value="TWO-COMPONENT RESPONSE REGULATOR ORR33"/>
    <property type="match status" value="1"/>
</dbReference>
<reference evidence="10 11" key="1">
    <citation type="submission" date="2018-09" db="EMBL/GenBank/DDBJ databases">
        <title>Genome sequencing of strain 2DFW10M-5.</title>
        <authorList>
            <person name="Heo J."/>
            <person name="Kim S.-J."/>
            <person name="Kwon S.-W."/>
        </authorList>
    </citation>
    <scope>NUCLEOTIDE SEQUENCE [LARGE SCALE GENOMIC DNA]</scope>
    <source>
        <strain evidence="10 11">2DFW10M-5</strain>
    </source>
</reference>
<dbReference type="PROSITE" id="PS51755">
    <property type="entry name" value="OMPR_PHOB"/>
    <property type="match status" value="1"/>
</dbReference>
<evidence type="ECO:0000313" key="10">
    <source>
        <dbReference type="EMBL" id="AYG03162.1"/>
    </source>
</evidence>
<evidence type="ECO:0000256" key="3">
    <source>
        <dbReference type="ARBA" id="ARBA00023015"/>
    </source>
</evidence>
<dbReference type="GO" id="GO:0032993">
    <property type="term" value="C:protein-DNA complex"/>
    <property type="evidence" value="ECO:0007669"/>
    <property type="project" value="TreeGrafter"/>
</dbReference>
<accession>A0A387BLC4</accession>
<dbReference type="PROSITE" id="PS50110">
    <property type="entry name" value="RESPONSE_REGULATORY"/>
    <property type="match status" value="1"/>
</dbReference>
<dbReference type="Gene3D" id="1.10.10.10">
    <property type="entry name" value="Winged helix-like DNA-binding domain superfamily/Winged helix DNA-binding domain"/>
    <property type="match status" value="1"/>
</dbReference>
<evidence type="ECO:0000256" key="1">
    <source>
        <dbReference type="ARBA" id="ARBA00022553"/>
    </source>
</evidence>
<dbReference type="InterPro" id="IPR036388">
    <property type="entry name" value="WH-like_DNA-bd_sf"/>
</dbReference>
<dbReference type="SMART" id="SM00862">
    <property type="entry name" value="Trans_reg_C"/>
    <property type="match status" value="1"/>
</dbReference>
<organism evidence="10 11">
    <name type="scientific">Gryllotalpicola protaetiae</name>
    <dbReference type="NCBI Taxonomy" id="2419771"/>
    <lineage>
        <taxon>Bacteria</taxon>
        <taxon>Bacillati</taxon>
        <taxon>Actinomycetota</taxon>
        <taxon>Actinomycetes</taxon>
        <taxon>Micrococcales</taxon>
        <taxon>Microbacteriaceae</taxon>
        <taxon>Gryllotalpicola</taxon>
    </lineage>
</organism>
<feature type="DNA-binding region" description="OmpR/PhoB-type" evidence="7">
    <location>
        <begin position="158"/>
        <end position="264"/>
    </location>
</feature>
<dbReference type="Pfam" id="PF00486">
    <property type="entry name" value="Trans_reg_C"/>
    <property type="match status" value="1"/>
</dbReference>
<dbReference type="SUPFAM" id="SSF46894">
    <property type="entry name" value="C-terminal effector domain of the bipartite response regulators"/>
    <property type="match status" value="1"/>
</dbReference>
<dbReference type="InterPro" id="IPR001789">
    <property type="entry name" value="Sig_transdc_resp-reg_receiver"/>
</dbReference>
<keyword evidence="4 7" id="KW-0238">DNA-binding</keyword>
<evidence type="ECO:0000259" key="8">
    <source>
        <dbReference type="PROSITE" id="PS50110"/>
    </source>
</evidence>
<dbReference type="InterPro" id="IPR001867">
    <property type="entry name" value="OmpR/PhoB-type_DNA-bd"/>
</dbReference>
<keyword evidence="1 6" id="KW-0597">Phosphoprotein</keyword>
<evidence type="ECO:0000256" key="2">
    <source>
        <dbReference type="ARBA" id="ARBA00023012"/>
    </source>
</evidence>
<name>A0A387BLC4_9MICO</name>
<evidence type="ECO:0000259" key="9">
    <source>
        <dbReference type="PROSITE" id="PS51755"/>
    </source>
</evidence>
<dbReference type="GO" id="GO:0000156">
    <property type="term" value="F:phosphorelay response regulator activity"/>
    <property type="evidence" value="ECO:0007669"/>
    <property type="project" value="TreeGrafter"/>
</dbReference>
<dbReference type="EMBL" id="CP032624">
    <property type="protein sequence ID" value="AYG03162.1"/>
    <property type="molecule type" value="Genomic_DNA"/>
</dbReference>
<dbReference type="OrthoDB" id="3197131at2"/>
<dbReference type="InterPro" id="IPR011006">
    <property type="entry name" value="CheY-like_superfamily"/>
</dbReference>
<dbReference type="Gene3D" id="6.10.250.690">
    <property type="match status" value="1"/>
</dbReference>
<dbReference type="KEGG" id="gry:D7I44_06215"/>
<dbReference type="Pfam" id="PF00072">
    <property type="entry name" value="Response_reg"/>
    <property type="match status" value="1"/>
</dbReference>
<dbReference type="Proteomes" id="UP000275069">
    <property type="component" value="Chromosome"/>
</dbReference>
<dbReference type="GO" id="GO:0005829">
    <property type="term" value="C:cytosol"/>
    <property type="evidence" value="ECO:0007669"/>
    <property type="project" value="TreeGrafter"/>
</dbReference>
<proteinExistence type="predicted"/>
<evidence type="ECO:0000256" key="6">
    <source>
        <dbReference type="PROSITE-ProRule" id="PRU00169"/>
    </source>
</evidence>
<sequence>MGAGPGECAVVIEDDDGIRSLIATVLEQIGLEVISAASGVEGVARVAERRPVLVTVDVNMPGIDGFETAKRIRAISSAYIIMLTARDEEIDALQGLGAGADDYVLKPFRPRELRARAEAMLRRPRVLDSAQAGEADAGGGAPATASGALELAQPAPGRPLLAHNGVVLNPDTHIVRRDGRELDLTFSEFQLLQALLQTGRTVRSKDDLARLLRGEDYVANPYVGEADRRGVEVHIGNLRKKLADSASNPNLIETVRGVGYRLAAPRD</sequence>
<protein>
    <submittedName>
        <fullName evidence="10">DNA-binding response regulator</fullName>
    </submittedName>
</protein>
<evidence type="ECO:0000313" key="11">
    <source>
        <dbReference type="Proteomes" id="UP000275069"/>
    </source>
</evidence>
<feature type="domain" description="Response regulatory" evidence="8">
    <location>
        <begin position="8"/>
        <end position="121"/>
    </location>
</feature>
<evidence type="ECO:0000256" key="7">
    <source>
        <dbReference type="PROSITE-ProRule" id="PRU01091"/>
    </source>
</evidence>
<dbReference type="SUPFAM" id="SSF52172">
    <property type="entry name" value="CheY-like"/>
    <property type="match status" value="1"/>
</dbReference>
<evidence type="ECO:0000256" key="5">
    <source>
        <dbReference type="ARBA" id="ARBA00023163"/>
    </source>
</evidence>
<keyword evidence="11" id="KW-1185">Reference proteome</keyword>
<keyword evidence="3" id="KW-0805">Transcription regulation</keyword>
<dbReference type="GO" id="GO:0000976">
    <property type="term" value="F:transcription cis-regulatory region binding"/>
    <property type="evidence" value="ECO:0007669"/>
    <property type="project" value="TreeGrafter"/>
</dbReference>
<feature type="domain" description="OmpR/PhoB-type" evidence="9">
    <location>
        <begin position="158"/>
        <end position="264"/>
    </location>
</feature>
<keyword evidence="5" id="KW-0804">Transcription</keyword>
<dbReference type="GO" id="GO:0006355">
    <property type="term" value="P:regulation of DNA-templated transcription"/>
    <property type="evidence" value="ECO:0007669"/>
    <property type="project" value="InterPro"/>
</dbReference>
<gene>
    <name evidence="10" type="ORF">D7I44_06215</name>
</gene>
<dbReference type="AlphaFoldDB" id="A0A387BLC4"/>
<dbReference type="Gene3D" id="3.40.50.2300">
    <property type="match status" value="1"/>
</dbReference>
<keyword evidence="2" id="KW-0902">Two-component regulatory system</keyword>
<dbReference type="CDD" id="cd00383">
    <property type="entry name" value="trans_reg_C"/>
    <property type="match status" value="1"/>
</dbReference>
<evidence type="ECO:0000256" key="4">
    <source>
        <dbReference type="ARBA" id="ARBA00023125"/>
    </source>
</evidence>
<dbReference type="InterPro" id="IPR016032">
    <property type="entry name" value="Sig_transdc_resp-reg_C-effctor"/>
</dbReference>
<dbReference type="PANTHER" id="PTHR48111">
    <property type="entry name" value="REGULATOR OF RPOS"/>
    <property type="match status" value="1"/>
</dbReference>